<proteinExistence type="inferred from homology"/>
<keyword evidence="3 9" id="KW-0812">Transmembrane</keyword>
<name>A0A9E9LH90_9BURK</name>
<keyword evidence="5 9" id="KW-0472">Membrane</keyword>
<dbReference type="PANTHER" id="PTHR38035:SF1">
    <property type="entry name" value="ANCILLARY SECYEG TRANSLOCON SUBUNIT"/>
    <property type="match status" value="1"/>
</dbReference>
<organism evidence="11">
    <name type="scientific">Oxalobacter aliiformigenes</name>
    <dbReference type="NCBI Taxonomy" id="2946593"/>
    <lineage>
        <taxon>Bacteria</taxon>
        <taxon>Pseudomonadati</taxon>
        <taxon>Pseudomonadota</taxon>
        <taxon>Betaproteobacteria</taxon>
        <taxon>Burkholderiales</taxon>
        <taxon>Oxalobacteraceae</taxon>
        <taxon>Oxalobacter</taxon>
    </lineage>
</organism>
<keyword evidence="2" id="KW-1003">Cell membrane</keyword>
<dbReference type="InterPro" id="IPR026039">
    <property type="entry name" value="YfgM"/>
</dbReference>
<dbReference type="Proteomes" id="UP001164819">
    <property type="component" value="Chromosome"/>
</dbReference>
<protein>
    <recommendedName>
        <fullName evidence="8">Ancillary SecYEG translocon subunit</fullName>
    </recommendedName>
</protein>
<dbReference type="Proteomes" id="UP001164794">
    <property type="component" value="Chromosome"/>
</dbReference>
<reference evidence="11" key="2">
    <citation type="journal article" date="2022" name="Front. Microbiol.">
        <title>New perspectives on an old grouping: The genomic and phenotypic variability of Oxalobacter formigenes and the implications for calcium oxalate stone prevention.</title>
        <authorList>
            <person name="Chmiel J.A."/>
            <person name="Carr C."/>
            <person name="Stuivenberg G.A."/>
            <person name="Venema R."/>
            <person name="Chanyi R.M."/>
            <person name="Al K.F."/>
            <person name="Giguere D."/>
            <person name="Say H."/>
            <person name="Akouris P.P."/>
            <person name="Dominguez Romero S.A."/>
            <person name="Kwong A."/>
            <person name="Tai V."/>
            <person name="Koval S.F."/>
            <person name="Razvi H."/>
            <person name="Bjazevic J."/>
            <person name="Burton J.P."/>
        </authorList>
    </citation>
    <scope>NUCLEOTIDE SEQUENCE</scope>
    <source>
        <strain evidence="11">OxK</strain>
    </source>
</reference>
<evidence type="ECO:0000256" key="1">
    <source>
        <dbReference type="ARBA" id="ARBA00004401"/>
    </source>
</evidence>
<reference evidence="12" key="1">
    <citation type="journal article" date="2022" name="Front. Microbiol.">
        <title>New perspectives on an old grouping: The genomic and phenotypic variability of Oxalobacter formigenes and the implications for calcium oxalate stone prevention.</title>
        <authorList>
            <person name="Chmiel J.A."/>
            <person name="Carr C."/>
            <person name="Stuivenberg G.A."/>
            <person name="Venema R."/>
            <person name="Chanyi R.M."/>
            <person name="Al K.F."/>
            <person name="Giguere D."/>
            <person name="Say H."/>
            <person name="Akouris P.P."/>
            <person name="Dominguez Romero S.A."/>
            <person name="Kwong A."/>
            <person name="Tai V."/>
            <person name="Koval S.F."/>
            <person name="Razvi H."/>
            <person name="Bjazevic J."/>
            <person name="Burton J.P."/>
        </authorList>
    </citation>
    <scope>NUCLEOTIDE SEQUENCE</scope>
    <source>
        <strain evidence="12">HOxNP-1</strain>
    </source>
</reference>
<feature type="domain" description="Ancillary SecYEG translocon subunit/Cell division coordinator CpoB TPR" evidence="10">
    <location>
        <begin position="15"/>
        <end position="208"/>
    </location>
</feature>
<dbReference type="Gene3D" id="1.25.40.10">
    <property type="entry name" value="Tetratricopeptide repeat domain"/>
    <property type="match status" value="1"/>
</dbReference>
<evidence type="ECO:0000313" key="13">
    <source>
        <dbReference type="Proteomes" id="UP001164794"/>
    </source>
</evidence>
<dbReference type="RefSeq" id="WP_269264287.1">
    <property type="nucleotide sequence ID" value="NZ_CP098248.1"/>
</dbReference>
<evidence type="ECO:0000313" key="12">
    <source>
        <dbReference type="EMBL" id="WAV96807.1"/>
    </source>
</evidence>
<evidence type="ECO:0000256" key="9">
    <source>
        <dbReference type="SAM" id="Phobius"/>
    </source>
</evidence>
<gene>
    <name evidence="12" type="ORF">NB645_08275</name>
    <name evidence="11" type="ORF">NB646_09410</name>
</gene>
<dbReference type="EMBL" id="CP098251">
    <property type="protein sequence ID" value="WAV91027.1"/>
    <property type="molecule type" value="Genomic_DNA"/>
</dbReference>
<dbReference type="GO" id="GO:0044877">
    <property type="term" value="F:protein-containing complex binding"/>
    <property type="evidence" value="ECO:0007669"/>
    <property type="project" value="InterPro"/>
</dbReference>
<evidence type="ECO:0000259" key="10">
    <source>
        <dbReference type="Pfam" id="PF09976"/>
    </source>
</evidence>
<dbReference type="EMBL" id="CP098248">
    <property type="protein sequence ID" value="WAV96807.1"/>
    <property type="molecule type" value="Genomic_DNA"/>
</dbReference>
<evidence type="ECO:0000256" key="3">
    <source>
        <dbReference type="ARBA" id="ARBA00022692"/>
    </source>
</evidence>
<feature type="transmembrane region" description="Helical" evidence="9">
    <location>
        <begin position="24"/>
        <end position="42"/>
    </location>
</feature>
<dbReference type="GO" id="GO:0005886">
    <property type="term" value="C:plasma membrane"/>
    <property type="evidence" value="ECO:0007669"/>
    <property type="project" value="UniProtKB-SubCell"/>
</dbReference>
<evidence type="ECO:0000256" key="4">
    <source>
        <dbReference type="ARBA" id="ARBA00022989"/>
    </source>
</evidence>
<keyword evidence="4 9" id="KW-1133">Transmembrane helix</keyword>
<dbReference type="AlphaFoldDB" id="A0A9E9LH90"/>
<dbReference type="Pfam" id="PF09976">
    <property type="entry name" value="TPR_21"/>
    <property type="match status" value="1"/>
</dbReference>
<evidence type="ECO:0000256" key="6">
    <source>
        <dbReference type="ARBA" id="ARBA00023186"/>
    </source>
</evidence>
<dbReference type="PANTHER" id="PTHR38035">
    <property type="entry name" value="UPF0070 PROTEIN YFGM"/>
    <property type="match status" value="1"/>
</dbReference>
<keyword evidence="6" id="KW-0143">Chaperone</keyword>
<dbReference type="InterPro" id="IPR011990">
    <property type="entry name" value="TPR-like_helical_dom_sf"/>
</dbReference>
<comment type="subcellular location">
    <subcellularLocation>
        <location evidence="1">Cell membrane</location>
        <topology evidence="1">Single-pass type II membrane protein</topology>
    </subcellularLocation>
</comment>
<keyword evidence="13" id="KW-1185">Reference proteome</keyword>
<comment type="similarity">
    <text evidence="7">Belongs to the YfgM family.</text>
</comment>
<evidence type="ECO:0000256" key="8">
    <source>
        <dbReference type="ARBA" id="ARBA00024235"/>
    </source>
</evidence>
<dbReference type="InterPro" id="IPR018704">
    <property type="entry name" value="SecYEG/CpoB_TPR"/>
</dbReference>
<evidence type="ECO:0000313" key="11">
    <source>
        <dbReference type="EMBL" id="WAV91027.1"/>
    </source>
</evidence>
<evidence type="ECO:0000256" key="5">
    <source>
        <dbReference type="ARBA" id="ARBA00023136"/>
    </source>
</evidence>
<dbReference type="SUPFAM" id="SSF48452">
    <property type="entry name" value="TPR-like"/>
    <property type="match status" value="1"/>
</dbReference>
<sequence>MAYDLEEQEQLESLKRWWKKHGNWITWVLIAVLGCYAVYAYWGYYQRKQTAQASQLYYEMQNAVMSDDNERALRVAKDTQEKFGRTAYAPMVTLVAAKMAYEENKVDVAKTQLQWVVDNAKQDGYKAIARLRLAGILLDEKAYDEGLKLLSAGFPEPFVGLAEDRKGDFLVAQNKLDDARTAYRTALEKTSPDDPGRQLIQLKLEEIGIPPDSKG</sequence>
<accession>A0A9E9LH90</accession>
<evidence type="ECO:0000256" key="2">
    <source>
        <dbReference type="ARBA" id="ARBA00022475"/>
    </source>
</evidence>
<evidence type="ECO:0000256" key="7">
    <source>
        <dbReference type="ARBA" id="ARBA00024197"/>
    </source>
</evidence>
<dbReference type="PIRSF" id="PIRSF006170">
    <property type="entry name" value="YfgM"/>
    <property type="match status" value="1"/>
</dbReference>